<comment type="subcellular location">
    <subcellularLocation>
        <location evidence="1">Nucleus</location>
    </subcellularLocation>
</comment>
<keyword evidence="4" id="KW-0862">Zinc</keyword>
<evidence type="ECO:0008006" key="10">
    <source>
        <dbReference type="Google" id="ProtNLM"/>
    </source>
</evidence>
<feature type="compositionally biased region" description="Acidic residues" evidence="7">
    <location>
        <begin position="412"/>
        <end position="428"/>
    </location>
</feature>
<protein>
    <recommendedName>
        <fullName evidence="10">Coiled-coil domain-containing protein 16</fullName>
    </recommendedName>
</protein>
<evidence type="ECO:0000256" key="3">
    <source>
        <dbReference type="ARBA" id="ARBA00022771"/>
    </source>
</evidence>
<evidence type="ECO:0000256" key="7">
    <source>
        <dbReference type="SAM" id="MobiDB-lite"/>
    </source>
</evidence>
<dbReference type="GO" id="GO:0044773">
    <property type="term" value="P:mitotic DNA damage checkpoint signaling"/>
    <property type="evidence" value="ECO:0007669"/>
    <property type="project" value="TreeGrafter"/>
</dbReference>
<dbReference type="GO" id="GO:0008270">
    <property type="term" value="F:zinc ion binding"/>
    <property type="evidence" value="ECO:0007669"/>
    <property type="project" value="UniProtKB-KW"/>
</dbReference>
<dbReference type="GO" id="GO:0003676">
    <property type="term" value="F:nucleic acid binding"/>
    <property type="evidence" value="ECO:0007669"/>
    <property type="project" value="InterPro"/>
</dbReference>
<dbReference type="GO" id="GO:0033260">
    <property type="term" value="P:nuclear DNA replication"/>
    <property type="evidence" value="ECO:0007669"/>
    <property type="project" value="TreeGrafter"/>
</dbReference>
<evidence type="ECO:0000256" key="1">
    <source>
        <dbReference type="ARBA" id="ARBA00004123"/>
    </source>
</evidence>
<evidence type="ECO:0000256" key="5">
    <source>
        <dbReference type="ARBA" id="ARBA00023242"/>
    </source>
</evidence>
<keyword evidence="9" id="KW-1185">Reference proteome</keyword>
<dbReference type="Proteomes" id="UP001283341">
    <property type="component" value="Unassembled WGS sequence"/>
</dbReference>
<dbReference type="EMBL" id="JAUEDM010000005">
    <property type="protein sequence ID" value="KAK3315796.1"/>
    <property type="molecule type" value="Genomic_DNA"/>
</dbReference>
<feature type="compositionally biased region" description="Polar residues" evidence="7">
    <location>
        <begin position="219"/>
        <end position="241"/>
    </location>
</feature>
<feature type="compositionally biased region" description="Polar residues" evidence="7">
    <location>
        <begin position="64"/>
        <end position="73"/>
    </location>
</feature>
<comment type="caution">
    <text evidence="8">The sequence shown here is derived from an EMBL/GenBank/DDBJ whole genome shotgun (WGS) entry which is preliminary data.</text>
</comment>
<feature type="region of interest" description="Disordered" evidence="7">
    <location>
        <begin position="64"/>
        <end position="248"/>
    </location>
</feature>
<keyword evidence="2" id="KW-0479">Metal-binding</keyword>
<proteinExistence type="predicted"/>
<accession>A0AAE0M1I1</accession>
<keyword evidence="3" id="KW-0863">Zinc-finger</keyword>
<feature type="region of interest" description="Disordered" evidence="7">
    <location>
        <begin position="367"/>
        <end position="386"/>
    </location>
</feature>
<dbReference type="PANTHER" id="PTHR13278">
    <property type="entry name" value="ZINC FINGER PROTEIN 830"/>
    <property type="match status" value="1"/>
</dbReference>
<keyword evidence="5" id="KW-0539">Nucleus</keyword>
<evidence type="ECO:0000313" key="8">
    <source>
        <dbReference type="EMBL" id="KAK3315796.1"/>
    </source>
</evidence>
<organism evidence="8 9">
    <name type="scientific">Apodospora peruviana</name>
    <dbReference type="NCBI Taxonomy" id="516989"/>
    <lineage>
        <taxon>Eukaryota</taxon>
        <taxon>Fungi</taxon>
        <taxon>Dikarya</taxon>
        <taxon>Ascomycota</taxon>
        <taxon>Pezizomycotina</taxon>
        <taxon>Sordariomycetes</taxon>
        <taxon>Sordariomycetidae</taxon>
        <taxon>Sordariales</taxon>
        <taxon>Lasiosphaeriaceae</taxon>
        <taxon>Apodospora</taxon>
    </lineage>
</organism>
<dbReference type="PANTHER" id="PTHR13278:SF0">
    <property type="entry name" value="ZINC FINGER PROTEIN 830"/>
    <property type="match status" value="1"/>
</dbReference>
<evidence type="ECO:0000256" key="4">
    <source>
        <dbReference type="ARBA" id="ARBA00022833"/>
    </source>
</evidence>
<reference evidence="8" key="2">
    <citation type="submission" date="2023-06" db="EMBL/GenBank/DDBJ databases">
        <authorList>
            <consortium name="Lawrence Berkeley National Laboratory"/>
            <person name="Haridas S."/>
            <person name="Hensen N."/>
            <person name="Bonometti L."/>
            <person name="Westerberg I."/>
            <person name="Brannstrom I.O."/>
            <person name="Guillou S."/>
            <person name="Cros-Aarteil S."/>
            <person name="Calhoun S."/>
            <person name="Kuo A."/>
            <person name="Mondo S."/>
            <person name="Pangilinan J."/>
            <person name="Riley R."/>
            <person name="Labutti K."/>
            <person name="Andreopoulos B."/>
            <person name="Lipzen A."/>
            <person name="Chen C."/>
            <person name="Yanf M."/>
            <person name="Daum C."/>
            <person name="Ng V."/>
            <person name="Clum A."/>
            <person name="Steindorff A."/>
            <person name="Ohm R."/>
            <person name="Martin F."/>
            <person name="Silar P."/>
            <person name="Natvig D."/>
            <person name="Lalanne C."/>
            <person name="Gautier V."/>
            <person name="Ament-Velasquez S.L."/>
            <person name="Kruys A."/>
            <person name="Hutchinson M.I."/>
            <person name="Powell A.J."/>
            <person name="Barry K."/>
            <person name="Miller A.N."/>
            <person name="Grigoriev I.V."/>
            <person name="Debuchy R."/>
            <person name="Gladieux P."/>
            <person name="Thoren M.H."/>
            <person name="Johannesson H."/>
        </authorList>
    </citation>
    <scope>NUCLEOTIDE SEQUENCE</scope>
    <source>
        <strain evidence="8">CBS 118394</strain>
    </source>
</reference>
<reference evidence="8" key="1">
    <citation type="journal article" date="2023" name="Mol. Phylogenet. Evol.">
        <title>Genome-scale phylogeny and comparative genomics of the fungal order Sordariales.</title>
        <authorList>
            <person name="Hensen N."/>
            <person name="Bonometti L."/>
            <person name="Westerberg I."/>
            <person name="Brannstrom I.O."/>
            <person name="Guillou S."/>
            <person name="Cros-Aarteil S."/>
            <person name="Calhoun S."/>
            <person name="Haridas S."/>
            <person name="Kuo A."/>
            <person name="Mondo S."/>
            <person name="Pangilinan J."/>
            <person name="Riley R."/>
            <person name="LaButti K."/>
            <person name="Andreopoulos B."/>
            <person name="Lipzen A."/>
            <person name="Chen C."/>
            <person name="Yan M."/>
            <person name="Daum C."/>
            <person name="Ng V."/>
            <person name="Clum A."/>
            <person name="Steindorff A."/>
            <person name="Ohm R.A."/>
            <person name="Martin F."/>
            <person name="Silar P."/>
            <person name="Natvig D.O."/>
            <person name="Lalanne C."/>
            <person name="Gautier V."/>
            <person name="Ament-Velasquez S.L."/>
            <person name="Kruys A."/>
            <person name="Hutchinson M.I."/>
            <person name="Powell A.J."/>
            <person name="Barry K."/>
            <person name="Miller A.N."/>
            <person name="Grigoriev I.V."/>
            <person name="Debuchy R."/>
            <person name="Gladieux P."/>
            <person name="Hiltunen Thoren M."/>
            <person name="Johannesson H."/>
        </authorList>
    </citation>
    <scope>NUCLEOTIDE SEQUENCE</scope>
    <source>
        <strain evidence="8">CBS 118394</strain>
    </source>
</reference>
<name>A0AAE0M1I1_9PEZI</name>
<evidence type="ECO:0000256" key="6">
    <source>
        <dbReference type="SAM" id="Coils"/>
    </source>
</evidence>
<dbReference type="AlphaFoldDB" id="A0AAE0M1I1"/>
<evidence type="ECO:0000313" key="9">
    <source>
        <dbReference type="Proteomes" id="UP001283341"/>
    </source>
</evidence>
<dbReference type="GO" id="GO:0005681">
    <property type="term" value="C:spliceosomal complex"/>
    <property type="evidence" value="ECO:0007669"/>
    <property type="project" value="InterPro"/>
</dbReference>
<evidence type="ECO:0000256" key="2">
    <source>
        <dbReference type="ARBA" id="ARBA00022723"/>
    </source>
</evidence>
<sequence length="436" mass="45868">MADVRTLLRQQRAARRIEHPHAAYSDAGKLLCTVCHEHVKAESLWDGHIRGAGHRQRLQTLQQYRAASETSNENGHTGDGNTFNGGGGGLKRKLDDENETMENSVAADDPVRKKRSKPDMTLGEPGLIKSRDDRIAAAGAANHKPITPPALMRRQSSSTPTLGVEMQIPSRPATPGAMPQSAGGSSAGTGGGTSAATTPKTAGLPFGRSPLIPQEQQHHLQPSNKSLAAGTTTPTPEQFDSATVTPAPPVTTTAAAVETVDDDVWAAFEADLVHGGEGSSAAAVAAIKGVAVDEGAVISAPAMSAAELAAKSQEEEEVGKRRAAADIEIEDEREDATRALETEFEVMEELEARARKLRERREALRLQNATGGGVGSGSDDPTASATKTATVAGFVSTGKENATVAVVAADAQNEEDEDDEDDEEEADDWVGFRFRS</sequence>
<dbReference type="GO" id="GO:0033314">
    <property type="term" value="P:mitotic DNA replication checkpoint signaling"/>
    <property type="evidence" value="ECO:0007669"/>
    <property type="project" value="TreeGrafter"/>
</dbReference>
<feature type="region of interest" description="Disordered" evidence="7">
    <location>
        <begin position="408"/>
        <end position="436"/>
    </location>
</feature>
<gene>
    <name evidence="8" type="ORF">B0H66DRAFT_271305</name>
</gene>
<dbReference type="InterPro" id="IPR040050">
    <property type="entry name" value="ZNF830-like"/>
</dbReference>
<feature type="coiled-coil region" evidence="6">
    <location>
        <begin position="333"/>
        <end position="367"/>
    </location>
</feature>
<keyword evidence="6" id="KW-0175">Coiled coil</keyword>